<evidence type="ECO:0000259" key="8">
    <source>
        <dbReference type="Pfam" id="PF09115"/>
    </source>
</evidence>
<protein>
    <recommendedName>
        <fullName evidence="2">DNA polymerase III subunit delta'</fullName>
        <ecNumber evidence="1">2.7.7.7</ecNumber>
    </recommendedName>
</protein>
<sequence>MFEVIGQDKLKEIFNRMYDEGKVVNSYILKGPKGIGKKNFALYMAAKILCENNLACGKCRACVKIKHGNHPDVIILSKDEKSIGVEDIEEIIEKIQIKPYEGDKKVVIIENFENATIQAQNKFLKTLEEPVKNTIIILTANNFNTILETIISRCQIFTLNRADALEIEKYLIKKGVDSIKAKIFAKLSDGIVGSCKKFLDEDYIKLRQQVIDIAKKIHKIEGLEILDLVKFFNENKESIEDILEQMIIWYRDILIYKLTYNKDMIINEDYFEDIIEESKILSYNKLNGIINIIKKTKQNLEYNINFQLSIEAMLLNIQEV</sequence>
<dbReference type="InterPro" id="IPR050238">
    <property type="entry name" value="DNA_Rep/Repair_Clamp_Loader"/>
</dbReference>
<dbReference type="Gene3D" id="1.20.272.10">
    <property type="match status" value="1"/>
</dbReference>
<dbReference type="Pfam" id="PF13177">
    <property type="entry name" value="DNA_pol3_delta2"/>
    <property type="match status" value="1"/>
</dbReference>
<keyword evidence="10" id="KW-1185">Reference proteome</keyword>
<evidence type="ECO:0000313" key="10">
    <source>
        <dbReference type="Proteomes" id="UP000242850"/>
    </source>
</evidence>
<dbReference type="InterPro" id="IPR015199">
    <property type="entry name" value="DNA_pol_III_delta_C"/>
</dbReference>
<evidence type="ECO:0000256" key="6">
    <source>
        <dbReference type="ARBA" id="ARBA00022932"/>
    </source>
</evidence>
<dbReference type="OrthoDB" id="9810148at2"/>
<dbReference type="AlphaFoldDB" id="A0A1H5XQM8"/>
<dbReference type="PANTHER" id="PTHR11669">
    <property type="entry name" value="REPLICATION FACTOR C / DNA POLYMERASE III GAMMA-TAU SUBUNIT"/>
    <property type="match status" value="1"/>
</dbReference>
<evidence type="ECO:0000313" key="9">
    <source>
        <dbReference type="EMBL" id="SEG13972.1"/>
    </source>
</evidence>
<reference evidence="10" key="1">
    <citation type="submission" date="2016-10" db="EMBL/GenBank/DDBJ databases">
        <authorList>
            <person name="Varghese N."/>
            <person name="Submissions S."/>
        </authorList>
    </citation>
    <scope>NUCLEOTIDE SEQUENCE [LARGE SCALE GENOMIC DNA]</scope>
    <source>
        <strain evidence="10">DSM 5463</strain>
    </source>
</reference>
<dbReference type="EC" id="2.7.7.7" evidence="1"/>
<evidence type="ECO:0000256" key="3">
    <source>
        <dbReference type="ARBA" id="ARBA00022679"/>
    </source>
</evidence>
<evidence type="ECO:0000256" key="5">
    <source>
        <dbReference type="ARBA" id="ARBA00022705"/>
    </source>
</evidence>
<dbReference type="GO" id="GO:0003677">
    <property type="term" value="F:DNA binding"/>
    <property type="evidence" value="ECO:0007669"/>
    <property type="project" value="InterPro"/>
</dbReference>
<dbReference type="SUPFAM" id="SSF52540">
    <property type="entry name" value="P-loop containing nucleoside triphosphate hydrolases"/>
    <property type="match status" value="1"/>
</dbReference>
<keyword evidence="6" id="KW-0239">DNA-directed DNA polymerase</keyword>
<dbReference type="RefSeq" id="WP_103896723.1">
    <property type="nucleotide sequence ID" value="NZ_FNUK01000035.1"/>
</dbReference>
<keyword evidence="4" id="KW-0548">Nucleotidyltransferase</keyword>
<dbReference type="Proteomes" id="UP000242850">
    <property type="component" value="Unassembled WGS sequence"/>
</dbReference>
<evidence type="ECO:0000256" key="4">
    <source>
        <dbReference type="ARBA" id="ARBA00022695"/>
    </source>
</evidence>
<keyword evidence="3" id="KW-0808">Transferase</keyword>
<organism evidence="9 10">
    <name type="scientific">Caloramator fervidus</name>
    <dbReference type="NCBI Taxonomy" id="29344"/>
    <lineage>
        <taxon>Bacteria</taxon>
        <taxon>Bacillati</taxon>
        <taxon>Bacillota</taxon>
        <taxon>Clostridia</taxon>
        <taxon>Eubacteriales</taxon>
        <taxon>Clostridiaceae</taxon>
        <taxon>Caloramator</taxon>
    </lineage>
</organism>
<name>A0A1H5XQM8_9CLOT</name>
<proteinExistence type="predicted"/>
<dbReference type="SUPFAM" id="SSF48019">
    <property type="entry name" value="post-AAA+ oligomerization domain-like"/>
    <property type="match status" value="1"/>
</dbReference>
<gene>
    <name evidence="9" type="ORF">SAMN05660865_01837</name>
</gene>
<dbReference type="Pfam" id="PF09115">
    <property type="entry name" value="DNApol3-delta_C"/>
    <property type="match status" value="1"/>
</dbReference>
<dbReference type="InterPro" id="IPR008921">
    <property type="entry name" value="DNA_pol3_clamp-load_cplx_C"/>
</dbReference>
<dbReference type="GO" id="GO:0006261">
    <property type="term" value="P:DNA-templated DNA replication"/>
    <property type="evidence" value="ECO:0007669"/>
    <property type="project" value="TreeGrafter"/>
</dbReference>
<dbReference type="GO" id="GO:0009360">
    <property type="term" value="C:DNA polymerase III complex"/>
    <property type="evidence" value="ECO:0007669"/>
    <property type="project" value="InterPro"/>
</dbReference>
<dbReference type="PANTHER" id="PTHR11669:SF8">
    <property type="entry name" value="DNA POLYMERASE III SUBUNIT DELTA"/>
    <property type="match status" value="1"/>
</dbReference>
<dbReference type="EMBL" id="FNUK01000035">
    <property type="protein sequence ID" value="SEG13972.1"/>
    <property type="molecule type" value="Genomic_DNA"/>
</dbReference>
<dbReference type="InterPro" id="IPR027417">
    <property type="entry name" value="P-loop_NTPase"/>
</dbReference>
<keyword evidence="5" id="KW-0235">DNA replication</keyword>
<evidence type="ECO:0000256" key="7">
    <source>
        <dbReference type="ARBA" id="ARBA00049244"/>
    </source>
</evidence>
<feature type="domain" description="DNA polymerase III delta subunit C-terminal" evidence="8">
    <location>
        <begin position="204"/>
        <end position="318"/>
    </location>
</feature>
<evidence type="ECO:0000256" key="2">
    <source>
        <dbReference type="ARBA" id="ARBA00014363"/>
    </source>
</evidence>
<dbReference type="Gene3D" id="3.40.50.300">
    <property type="entry name" value="P-loop containing nucleotide triphosphate hydrolases"/>
    <property type="match status" value="1"/>
</dbReference>
<evidence type="ECO:0000256" key="1">
    <source>
        <dbReference type="ARBA" id="ARBA00012417"/>
    </source>
</evidence>
<comment type="catalytic activity">
    <reaction evidence="7">
        <text>DNA(n) + a 2'-deoxyribonucleoside 5'-triphosphate = DNA(n+1) + diphosphate</text>
        <dbReference type="Rhea" id="RHEA:22508"/>
        <dbReference type="Rhea" id="RHEA-COMP:17339"/>
        <dbReference type="Rhea" id="RHEA-COMP:17340"/>
        <dbReference type="ChEBI" id="CHEBI:33019"/>
        <dbReference type="ChEBI" id="CHEBI:61560"/>
        <dbReference type="ChEBI" id="CHEBI:173112"/>
        <dbReference type="EC" id="2.7.7.7"/>
    </reaction>
</comment>
<accession>A0A1H5XQM8</accession>
<dbReference type="GO" id="GO:0003887">
    <property type="term" value="F:DNA-directed DNA polymerase activity"/>
    <property type="evidence" value="ECO:0007669"/>
    <property type="project" value="UniProtKB-KW"/>
</dbReference>